<evidence type="ECO:0000256" key="3">
    <source>
        <dbReference type="ARBA" id="ARBA00022475"/>
    </source>
</evidence>
<reference evidence="8 9" key="1">
    <citation type="submission" date="2020-08" db="EMBL/GenBank/DDBJ databases">
        <title>Genomic Encyclopedia of Type Strains, Phase IV (KMG-IV): sequencing the most valuable type-strain genomes for metagenomic binning, comparative biology and taxonomic classification.</title>
        <authorList>
            <person name="Goeker M."/>
        </authorList>
    </citation>
    <scope>NUCLEOTIDE SEQUENCE [LARGE SCALE GENOMIC DNA]</scope>
    <source>
        <strain evidence="8 9">DSM 27057</strain>
    </source>
</reference>
<evidence type="ECO:0000256" key="7">
    <source>
        <dbReference type="SAM" id="Phobius"/>
    </source>
</evidence>
<feature type="transmembrane region" description="Helical" evidence="7">
    <location>
        <begin position="74"/>
        <end position="93"/>
    </location>
</feature>
<dbReference type="PIRSF" id="PIRSF006324">
    <property type="entry name" value="LeuE"/>
    <property type="match status" value="1"/>
</dbReference>
<gene>
    <name evidence="8" type="ORF">GGR38_000112</name>
</gene>
<keyword evidence="4 7" id="KW-0812">Transmembrane</keyword>
<accession>A0A7W6G4P0</accession>
<dbReference type="PANTHER" id="PTHR30086:SF14">
    <property type="entry name" value="HOMOSERINE_HOMOSERINE LACTONE EFFLUX PROTEIN"/>
    <property type="match status" value="1"/>
</dbReference>
<evidence type="ECO:0000256" key="6">
    <source>
        <dbReference type="ARBA" id="ARBA00023136"/>
    </source>
</evidence>
<name>A0A7W6G4P0_9SPHN</name>
<dbReference type="RefSeq" id="WP_183621665.1">
    <property type="nucleotide sequence ID" value="NZ_JACIDX010000001.1"/>
</dbReference>
<evidence type="ECO:0000256" key="4">
    <source>
        <dbReference type="ARBA" id="ARBA00022692"/>
    </source>
</evidence>
<evidence type="ECO:0000313" key="8">
    <source>
        <dbReference type="EMBL" id="MBB3953200.1"/>
    </source>
</evidence>
<evidence type="ECO:0000256" key="2">
    <source>
        <dbReference type="ARBA" id="ARBA00007928"/>
    </source>
</evidence>
<comment type="subcellular location">
    <subcellularLocation>
        <location evidence="1">Cell membrane</location>
        <topology evidence="1">Multi-pass membrane protein</topology>
    </subcellularLocation>
</comment>
<dbReference type="GO" id="GO:0005886">
    <property type="term" value="C:plasma membrane"/>
    <property type="evidence" value="ECO:0007669"/>
    <property type="project" value="UniProtKB-SubCell"/>
</dbReference>
<comment type="caution">
    <text evidence="8">The sequence shown here is derived from an EMBL/GenBank/DDBJ whole genome shotgun (WGS) entry which is preliminary data.</text>
</comment>
<proteinExistence type="inferred from homology"/>
<dbReference type="InterPro" id="IPR001123">
    <property type="entry name" value="LeuE-type"/>
</dbReference>
<dbReference type="Proteomes" id="UP000548867">
    <property type="component" value="Unassembled WGS sequence"/>
</dbReference>
<comment type="similarity">
    <text evidence="2">Belongs to the Rht family.</text>
</comment>
<keyword evidence="5 7" id="KW-1133">Transmembrane helix</keyword>
<dbReference type="Pfam" id="PF01810">
    <property type="entry name" value="LysE"/>
    <property type="match status" value="1"/>
</dbReference>
<keyword evidence="9" id="KW-1185">Reference proteome</keyword>
<feature type="transmembrane region" description="Helical" evidence="7">
    <location>
        <begin position="113"/>
        <end position="137"/>
    </location>
</feature>
<dbReference type="GO" id="GO:0042970">
    <property type="term" value="F:homoserine transmembrane transporter activity"/>
    <property type="evidence" value="ECO:0007669"/>
    <property type="project" value="TreeGrafter"/>
</dbReference>
<evidence type="ECO:0000313" key="9">
    <source>
        <dbReference type="Proteomes" id="UP000548867"/>
    </source>
</evidence>
<evidence type="ECO:0000256" key="5">
    <source>
        <dbReference type="ARBA" id="ARBA00022989"/>
    </source>
</evidence>
<organism evidence="8 9">
    <name type="scientific">Novosphingobium sediminicola</name>
    <dbReference type="NCBI Taxonomy" id="563162"/>
    <lineage>
        <taxon>Bacteria</taxon>
        <taxon>Pseudomonadati</taxon>
        <taxon>Pseudomonadota</taxon>
        <taxon>Alphaproteobacteria</taxon>
        <taxon>Sphingomonadales</taxon>
        <taxon>Sphingomonadaceae</taxon>
        <taxon>Novosphingobium</taxon>
    </lineage>
</organism>
<dbReference type="EMBL" id="JACIDX010000001">
    <property type="protein sequence ID" value="MBB3953200.1"/>
    <property type="molecule type" value="Genomic_DNA"/>
</dbReference>
<feature type="transmembrane region" description="Helical" evidence="7">
    <location>
        <begin position="42"/>
        <end position="67"/>
    </location>
</feature>
<keyword evidence="3" id="KW-1003">Cell membrane</keyword>
<protein>
    <submittedName>
        <fullName evidence="8">Threonine/homoserine/homoserine lactone efflux protein</fullName>
    </submittedName>
</protein>
<evidence type="ECO:0000256" key="1">
    <source>
        <dbReference type="ARBA" id="ARBA00004651"/>
    </source>
</evidence>
<keyword evidence="6 7" id="KW-0472">Membrane</keyword>
<dbReference type="AlphaFoldDB" id="A0A7W6G4P0"/>
<feature type="transmembrane region" description="Helical" evidence="7">
    <location>
        <begin position="149"/>
        <end position="169"/>
    </location>
</feature>
<sequence length="210" mass="22792">MNLHLWGLYCVTVFLISASPGPNMLHIMSRSVELGLRGSFPAMAGCMSALVVMMTASALGLTALLFALPGAFEVLRLAGTAYLVYLGIKAWRAPVTDEAEETVEFERPGLSRWAVYRGGFTIAISNPKALLFAAAFLPQFIDPAQPKAIQMAILISTFAVIETSCYFTYAVGGRGLAGWLRRPAAQRWFNRVTGTVFMGFGAMLLRSQKA</sequence>
<dbReference type="PANTHER" id="PTHR30086">
    <property type="entry name" value="ARGININE EXPORTER PROTEIN ARGO"/>
    <property type="match status" value="1"/>
</dbReference>